<reference evidence="2 3" key="1">
    <citation type="submission" date="2020-04" db="EMBL/GenBank/DDBJ databases">
        <authorList>
            <person name="Hitch T.C.A."/>
            <person name="Wylensek D."/>
            <person name="Clavel T."/>
        </authorList>
    </citation>
    <scope>NUCLEOTIDE SEQUENCE [LARGE SCALE GENOMIC DNA]</scope>
    <source>
        <strain evidence="2 3">WB01_D5_05</strain>
    </source>
</reference>
<dbReference type="SUPFAM" id="SSF47413">
    <property type="entry name" value="lambda repressor-like DNA-binding domains"/>
    <property type="match status" value="1"/>
</dbReference>
<evidence type="ECO:0000313" key="3">
    <source>
        <dbReference type="Proteomes" id="UP000561326"/>
    </source>
</evidence>
<dbReference type="Gene3D" id="1.10.260.40">
    <property type="entry name" value="lambda repressor-like DNA-binding domains"/>
    <property type="match status" value="1"/>
</dbReference>
<dbReference type="CDD" id="cd00093">
    <property type="entry name" value="HTH_XRE"/>
    <property type="match status" value="1"/>
</dbReference>
<dbReference type="InterPro" id="IPR001387">
    <property type="entry name" value="Cro/C1-type_HTH"/>
</dbReference>
<gene>
    <name evidence="2" type="ORF">HF838_08315</name>
</gene>
<organism evidence="2 3">
    <name type="scientific">Aneurinibacillus aneurinilyticus</name>
    <name type="common">Bacillus aneurinolyticus</name>
    <dbReference type="NCBI Taxonomy" id="1391"/>
    <lineage>
        <taxon>Bacteria</taxon>
        <taxon>Bacillati</taxon>
        <taxon>Bacillota</taxon>
        <taxon>Bacilli</taxon>
        <taxon>Bacillales</taxon>
        <taxon>Paenibacillaceae</taxon>
        <taxon>Aneurinibacillus group</taxon>
        <taxon>Aneurinibacillus</taxon>
    </lineage>
</organism>
<dbReference type="Pfam" id="PF01381">
    <property type="entry name" value="HTH_3"/>
    <property type="match status" value="1"/>
</dbReference>
<evidence type="ECO:0000259" key="1">
    <source>
        <dbReference type="PROSITE" id="PS50943"/>
    </source>
</evidence>
<feature type="domain" description="HTH cro/C1-type" evidence="1">
    <location>
        <begin position="41"/>
        <end position="95"/>
    </location>
</feature>
<dbReference type="InterPro" id="IPR010982">
    <property type="entry name" value="Lambda_DNA-bd_dom_sf"/>
</dbReference>
<name>A0A848CR11_ANEAE</name>
<protein>
    <submittedName>
        <fullName evidence="2">Helix-turn-helix transcriptional regulator</fullName>
    </submittedName>
</protein>
<proteinExistence type="predicted"/>
<dbReference type="SMART" id="SM00530">
    <property type="entry name" value="HTH_XRE"/>
    <property type="match status" value="1"/>
</dbReference>
<evidence type="ECO:0000313" key="2">
    <source>
        <dbReference type="EMBL" id="NME98263.1"/>
    </source>
</evidence>
<dbReference type="PROSITE" id="PS50943">
    <property type="entry name" value="HTH_CROC1"/>
    <property type="match status" value="1"/>
</dbReference>
<comment type="caution">
    <text evidence="2">The sequence shown here is derived from an EMBL/GenBank/DDBJ whole genome shotgun (WGS) entry which is preliminary data.</text>
</comment>
<dbReference type="GO" id="GO:0003677">
    <property type="term" value="F:DNA binding"/>
    <property type="evidence" value="ECO:0007669"/>
    <property type="project" value="InterPro"/>
</dbReference>
<accession>A0A848CR11</accession>
<sequence>MFVAISCKIHCIPLECKVKSRKKVANCYKKGGAHLQRRQWLVGIREGKGYTQEQVAALANIKRAYYTQIENGVRTPSVSVAQKIAAILEFEWTFFFDDR</sequence>
<dbReference type="EMBL" id="JABAGO010000011">
    <property type="protein sequence ID" value="NME98263.1"/>
    <property type="molecule type" value="Genomic_DNA"/>
</dbReference>
<dbReference type="OrthoDB" id="1859224at2"/>
<dbReference type="AlphaFoldDB" id="A0A848CR11"/>
<dbReference type="Proteomes" id="UP000561326">
    <property type="component" value="Unassembled WGS sequence"/>
</dbReference>